<sequence>MYIRDAAVIRAMAGTKQGAACPHCNSSSGHSLLKEWGYGSVKVSRYECTCGKTFQSYLSKGGSTWTIPKNTNA</sequence>
<reference evidence="1 2" key="1">
    <citation type="journal article" date="2006" name="Proc. Natl. Acad. Sci. U.S.A.">
        <title>Genomic analysis of the uncultivated marine crenarchaeote Cenarchaeum symbiosum.</title>
        <authorList>
            <person name="Hallam S.J."/>
            <person name="Konstantinidis K.T."/>
            <person name="Putnam N."/>
            <person name="Schleper C."/>
            <person name="Watanabe Y."/>
            <person name="Sugahara J."/>
            <person name="Preston C."/>
            <person name="de la Torre J."/>
            <person name="Richardson P.M."/>
            <person name="DeLong E.F."/>
        </authorList>
    </citation>
    <scope>NUCLEOTIDE SEQUENCE [LARGE SCALE GENOMIC DNA]</scope>
    <source>
        <strain evidence="2">A</strain>
    </source>
</reference>
<proteinExistence type="predicted"/>
<keyword evidence="2" id="KW-1185">Reference proteome</keyword>
<organism evidence="1 2">
    <name type="scientific">Cenarchaeum symbiosum (strain A)</name>
    <dbReference type="NCBI Taxonomy" id="414004"/>
    <lineage>
        <taxon>Archaea</taxon>
        <taxon>Nitrososphaerota</taxon>
        <taxon>Candidatus Cenarchaeales</taxon>
        <taxon>Candidatus Cenarchaeaceae</taxon>
        <taxon>Candidatus Cenarchaeum</taxon>
    </lineage>
</organism>
<accession>A0RU09</accession>
<dbReference type="AlphaFoldDB" id="A0RU09"/>
<dbReference type="KEGG" id="csy:CENSYa_0181"/>
<evidence type="ECO:0000313" key="1">
    <source>
        <dbReference type="EMBL" id="ABK76826.1"/>
    </source>
</evidence>
<dbReference type="Proteomes" id="UP000000758">
    <property type="component" value="Chromosome"/>
</dbReference>
<gene>
    <name evidence="1" type="ordered locus">CENSYa_0181</name>
</gene>
<evidence type="ECO:0000313" key="2">
    <source>
        <dbReference type="Proteomes" id="UP000000758"/>
    </source>
</evidence>
<name>A0RU09_CENSY</name>
<dbReference type="EMBL" id="DP000238">
    <property type="protein sequence ID" value="ABK76826.1"/>
    <property type="molecule type" value="Genomic_DNA"/>
</dbReference>
<protein>
    <submittedName>
        <fullName evidence="1">Uncharacterized protein</fullName>
    </submittedName>
</protein>
<dbReference type="EnsemblBacteria" id="ABK76826">
    <property type="protein sequence ID" value="ABK76826"/>
    <property type="gene ID" value="CENSYa_0181"/>
</dbReference>
<dbReference type="HOGENOM" id="CLU_2695550_0_0_2"/>